<dbReference type="GO" id="GO:0005615">
    <property type="term" value="C:extracellular space"/>
    <property type="evidence" value="ECO:0007669"/>
    <property type="project" value="TreeGrafter"/>
</dbReference>
<evidence type="ECO:0000259" key="7">
    <source>
        <dbReference type="PROSITE" id="PS50240"/>
    </source>
</evidence>
<evidence type="ECO:0000313" key="9">
    <source>
        <dbReference type="Proteomes" id="UP001177670"/>
    </source>
</evidence>
<feature type="signal peptide" evidence="6">
    <location>
        <begin position="1"/>
        <end position="30"/>
    </location>
</feature>
<dbReference type="PANTHER" id="PTHR24264">
    <property type="entry name" value="TRYPSIN-RELATED"/>
    <property type="match status" value="1"/>
</dbReference>
<feature type="chain" id="PRO_5041431442" description="Peptidase S1 domain-containing protein" evidence="6">
    <location>
        <begin position="31"/>
        <end position="344"/>
    </location>
</feature>
<dbReference type="EMBL" id="JAHYIQ010000010">
    <property type="protein sequence ID" value="KAK1128296.1"/>
    <property type="molecule type" value="Genomic_DNA"/>
</dbReference>
<keyword evidence="1" id="KW-0645">Protease</keyword>
<dbReference type="InterPro" id="IPR043504">
    <property type="entry name" value="Peptidase_S1_PA_chymotrypsin"/>
</dbReference>
<keyword evidence="3" id="KW-0720">Serine protease</keyword>
<evidence type="ECO:0000256" key="2">
    <source>
        <dbReference type="ARBA" id="ARBA00022801"/>
    </source>
</evidence>
<keyword evidence="9" id="KW-1185">Reference proteome</keyword>
<dbReference type="Gene3D" id="2.40.10.10">
    <property type="entry name" value="Trypsin-like serine proteases"/>
    <property type="match status" value="1"/>
</dbReference>
<dbReference type="Pfam" id="PF00089">
    <property type="entry name" value="Trypsin"/>
    <property type="match status" value="1"/>
</dbReference>
<dbReference type="GO" id="GO:0006508">
    <property type="term" value="P:proteolysis"/>
    <property type="evidence" value="ECO:0007669"/>
    <property type="project" value="UniProtKB-KW"/>
</dbReference>
<evidence type="ECO:0000256" key="1">
    <source>
        <dbReference type="ARBA" id="ARBA00022670"/>
    </source>
</evidence>
<dbReference type="PRINTS" id="PR00722">
    <property type="entry name" value="CHYMOTRYPSIN"/>
</dbReference>
<accession>A0AA40KPT9</accession>
<reference evidence="8" key="1">
    <citation type="submission" date="2021-10" db="EMBL/GenBank/DDBJ databases">
        <title>Melipona bicolor Genome sequencing and assembly.</title>
        <authorList>
            <person name="Araujo N.S."/>
            <person name="Arias M.C."/>
        </authorList>
    </citation>
    <scope>NUCLEOTIDE SEQUENCE</scope>
    <source>
        <strain evidence="8">USP_2M_L1-L4_2017</strain>
        <tissue evidence="8">Whole body</tissue>
    </source>
</reference>
<evidence type="ECO:0000313" key="8">
    <source>
        <dbReference type="EMBL" id="KAK1128296.1"/>
    </source>
</evidence>
<gene>
    <name evidence="8" type="ORF">K0M31_002766</name>
</gene>
<keyword evidence="6" id="KW-0732">Signal</keyword>
<evidence type="ECO:0000256" key="3">
    <source>
        <dbReference type="ARBA" id="ARBA00022825"/>
    </source>
</evidence>
<dbReference type="SUPFAM" id="SSF50494">
    <property type="entry name" value="Trypsin-like serine proteases"/>
    <property type="match status" value="1"/>
</dbReference>
<feature type="domain" description="Peptidase S1" evidence="7">
    <location>
        <begin position="52"/>
        <end position="319"/>
    </location>
</feature>
<protein>
    <recommendedName>
        <fullName evidence="7">Peptidase S1 domain-containing protein</fullName>
    </recommendedName>
</protein>
<dbReference type="SMART" id="SM00020">
    <property type="entry name" value="Tryp_SPc"/>
    <property type="match status" value="1"/>
</dbReference>
<comment type="similarity">
    <text evidence="5">Belongs to the peptidase S1 family. CLIP subfamily.</text>
</comment>
<dbReference type="PROSITE" id="PS00135">
    <property type="entry name" value="TRYPSIN_SER"/>
    <property type="match status" value="1"/>
</dbReference>
<keyword evidence="2" id="KW-0378">Hydrolase</keyword>
<evidence type="ECO:0000256" key="6">
    <source>
        <dbReference type="SAM" id="SignalP"/>
    </source>
</evidence>
<dbReference type="InterPro" id="IPR009003">
    <property type="entry name" value="Peptidase_S1_PA"/>
</dbReference>
<evidence type="ECO:0000256" key="4">
    <source>
        <dbReference type="ARBA" id="ARBA00023157"/>
    </source>
</evidence>
<organism evidence="8 9">
    <name type="scientific">Melipona bicolor</name>
    <dbReference type="NCBI Taxonomy" id="60889"/>
    <lineage>
        <taxon>Eukaryota</taxon>
        <taxon>Metazoa</taxon>
        <taxon>Ecdysozoa</taxon>
        <taxon>Arthropoda</taxon>
        <taxon>Hexapoda</taxon>
        <taxon>Insecta</taxon>
        <taxon>Pterygota</taxon>
        <taxon>Neoptera</taxon>
        <taxon>Endopterygota</taxon>
        <taxon>Hymenoptera</taxon>
        <taxon>Apocrita</taxon>
        <taxon>Aculeata</taxon>
        <taxon>Apoidea</taxon>
        <taxon>Anthophila</taxon>
        <taxon>Apidae</taxon>
        <taxon>Melipona</taxon>
    </lineage>
</organism>
<dbReference type="AlphaFoldDB" id="A0AA40KPT9"/>
<dbReference type="InterPro" id="IPR001314">
    <property type="entry name" value="Peptidase_S1A"/>
</dbReference>
<evidence type="ECO:0000256" key="5">
    <source>
        <dbReference type="ARBA" id="ARBA00024195"/>
    </source>
</evidence>
<proteinExistence type="inferred from homology"/>
<dbReference type="PROSITE" id="PS50240">
    <property type="entry name" value="TRYPSIN_DOM"/>
    <property type="match status" value="1"/>
</dbReference>
<keyword evidence="4" id="KW-1015">Disulfide bond</keyword>
<name>A0AA40KPT9_9HYME</name>
<dbReference type="InterPro" id="IPR033116">
    <property type="entry name" value="TRYPSIN_SER"/>
</dbReference>
<comment type="caution">
    <text evidence="8">The sequence shown here is derived from an EMBL/GenBank/DDBJ whole genome shotgun (WGS) entry which is preliminary data.</text>
</comment>
<sequence>MRDIFRQRQTMKMLLLFTLMSSFQALIATASEVPSSRDETLIGSAKKIAVRVVGGEITNIRNYPFLVAFKSSITNNPVNGETTKDLKFQQNFPSSSYHSHTPCQHTYYSDLIDDSVATTAVKGPTYGDKWIAESPLRFYAIAGATYVYFPAFSSMQMELIDRILPHTNFRFSNMHHDIGLFRLRKPFYISSYVRYVTLPLAYDANIFQRYTDPCTVVGWGRHIPESDKGVGTYLRSVNLSLIQTEKCPVPGVDDKVHLCAGMLEEGGRDACQGDSGGPLLCNNTQIGIISWGKGCARPNSPGVYARLDLYLNWLNETILNNSAVEIDLNVIKIMIVQLIMLLIL</sequence>
<dbReference type="Proteomes" id="UP001177670">
    <property type="component" value="Unassembled WGS sequence"/>
</dbReference>
<dbReference type="InterPro" id="IPR001254">
    <property type="entry name" value="Trypsin_dom"/>
</dbReference>
<dbReference type="InterPro" id="IPR050127">
    <property type="entry name" value="Serine_Proteases_S1"/>
</dbReference>
<dbReference type="PANTHER" id="PTHR24264:SF54">
    <property type="entry name" value="PEPTIDASE S1 DOMAIN-CONTAINING PROTEIN"/>
    <property type="match status" value="1"/>
</dbReference>
<dbReference type="GO" id="GO:0004252">
    <property type="term" value="F:serine-type endopeptidase activity"/>
    <property type="evidence" value="ECO:0007669"/>
    <property type="project" value="InterPro"/>
</dbReference>
<dbReference type="CDD" id="cd00190">
    <property type="entry name" value="Tryp_SPc"/>
    <property type="match status" value="1"/>
</dbReference>
<dbReference type="FunFam" id="2.40.10.10:FF:000002">
    <property type="entry name" value="Transmembrane protease serine"/>
    <property type="match status" value="1"/>
</dbReference>